<protein>
    <submittedName>
        <fullName evidence="1">Uncharacterized protein</fullName>
    </submittedName>
</protein>
<gene>
    <name evidence="1" type="ORF">SDC9_186988</name>
</gene>
<organism evidence="1">
    <name type="scientific">bioreactor metagenome</name>
    <dbReference type="NCBI Taxonomy" id="1076179"/>
    <lineage>
        <taxon>unclassified sequences</taxon>
        <taxon>metagenomes</taxon>
        <taxon>ecological metagenomes</taxon>
    </lineage>
</organism>
<name>A0A645HL33_9ZZZZ</name>
<dbReference type="AlphaFoldDB" id="A0A645HL33"/>
<comment type="caution">
    <text evidence="1">The sequence shown here is derived from an EMBL/GenBank/DDBJ whole genome shotgun (WGS) entry which is preliminary data.</text>
</comment>
<evidence type="ECO:0000313" key="1">
    <source>
        <dbReference type="EMBL" id="MPN39460.1"/>
    </source>
</evidence>
<reference evidence="1" key="1">
    <citation type="submission" date="2019-08" db="EMBL/GenBank/DDBJ databases">
        <authorList>
            <person name="Kucharzyk K."/>
            <person name="Murdoch R.W."/>
            <person name="Higgins S."/>
            <person name="Loffler F."/>
        </authorList>
    </citation>
    <scope>NUCLEOTIDE SEQUENCE</scope>
</reference>
<dbReference type="EMBL" id="VSSQ01095292">
    <property type="protein sequence ID" value="MPN39460.1"/>
    <property type="molecule type" value="Genomic_DNA"/>
</dbReference>
<proteinExistence type="predicted"/>
<accession>A0A645HL33</accession>
<sequence>MRFRIHNNGGNGKVAVGFSADFALVLNAFDRVSKIDGFLQQHPEKRINIDRRKLLFLILRKEKLIQFARESGIRNQRRTGVCDHLLHGRRKRQFFGFLKTCYLANQNMSDLTDNIFIGNP</sequence>